<sequence>MDSKAKTLQIAIIEDEDAHYFLIERAISKKIPDVTIHYFKSAGEFLEKFYESGFDIIITDYQLPDMSGIELLEVLNNEGNEIPVIMVTGQGSEMVAVRAMKLGVWDYLVKSNDFFTLLPMVIEKVARERNLEVSLQKSEERFRIVFENSPIGIGLYDSKGYAIEINKALMNIFGVSGLENLNRFTIFDDVNMTDSLKTKLLNGETVRTELCYDLELVKKTNLYNTTKSGTIDIDLLIRMLDAKDDHRLSGYLSVVQDITERKKANENIHMLSQQLLQAQEMERQMISRDLHDKIAQDLSMLKIGCETLIDKNSRPAEDIYSKVSQLSDTLRGIITAVRDMSYELRPPGLDQFGIESTIYQYCKEFSEKTKLNIEFNSAGMGDINLSPDIEINLYRLIQEGLNNIRKHAAASHADIKLVASYPNIIIRIEDNGKGFDVNKRLAGLTNEKRMGLRSMEERVGLLEGKIAVTSQPGKGTKIFIEIPFKEKNNGLEKNSSDC</sequence>
<organism evidence="13">
    <name type="scientific">uncultured Desulfobacterium sp</name>
    <dbReference type="NCBI Taxonomy" id="201089"/>
    <lineage>
        <taxon>Bacteria</taxon>
        <taxon>Pseudomonadati</taxon>
        <taxon>Thermodesulfobacteriota</taxon>
        <taxon>Desulfobacteria</taxon>
        <taxon>Desulfobacterales</taxon>
        <taxon>Desulfobacteriaceae</taxon>
        <taxon>Desulfobacterium</taxon>
        <taxon>environmental samples</taxon>
    </lineage>
</organism>
<dbReference type="Pfam" id="PF02518">
    <property type="entry name" value="HATPase_c"/>
    <property type="match status" value="1"/>
</dbReference>
<dbReference type="SUPFAM" id="SSF55785">
    <property type="entry name" value="PYP-like sensor domain (PAS domain)"/>
    <property type="match status" value="1"/>
</dbReference>
<dbReference type="GO" id="GO:0000155">
    <property type="term" value="F:phosphorelay sensor kinase activity"/>
    <property type="evidence" value="ECO:0007669"/>
    <property type="project" value="InterPro"/>
</dbReference>
<dbReference type="CDD" id="cd00156">
    <property type="entry name" value="REC"/>
    <property type="match status" value="1"/>
</dbReference>
<dbReference type="Gene3D" id="3.30.450.20">
    <property type="entry name" value="PAS domain"/>
    <property type="match status" value="1"/>
</dbReference>
<keyword evidence="3" id="KW-0808">Transferase</keyword>
<dbReference type="SUPFAM" id="SSF52172">
    <property type="entry name" value="CheY-like"/>
    <property type="match status" value="1"/>
</dbReference>
<keyword evidence="4" id="KW-0812">Transmembrane</keyword>
<keyword evidence="5" id="KW-0418">Kinase</keyword>
<dbReference type="InterPro" id="IPR036890">
    <property type="entry name" value="HATPase_C_sf"/>
</dbReference>
<dbReference type="InterPro" id="IPR005467">
    <property type="entry name" value="His_kinase_dom"/>
</dbReference>
<dbReference type="SMART" id="SM00448">
    <property type="entry name" value="REC"/>
    <property type="match status" value="1"/>
</dbReference>
<keyword evidence="9" id="KW-0597">Phosphoprotein</keyword>
<feature type="modified residue" description="4-aspartylphosphate" evidence="9">
    <location>
        <position position="60"/>
    </location>
</feature>
<evidence type="ECO:0000256" key="3">
    <source>
        <dbReference type="ARBA" id="ARBA00022679"/>
    </source>
</evidence>
<dbReference type="InterPro" id="IPR011006">
    <property type="entry name" value="CheY-like_superfamily"/>
</dbReference>
<dbReference type="NCBIfam" id="TIGR00229">
    <property type="entry name" value="sensory_box"/>
    <property type="match status" value="1"/>
</dbReference>
<comment type="subcellular location">
    <subcellularLocation>
        <location evidence="1">Cell membrane</location>
        <topology evidence="1">Multi-pass membrane protein</topology>
    </subcellularLocation>
</comment>
<dbReference type="PANTHER" id="PTHR24421">
    <property type="entry name" value="NITRATE/NITRITE SENSOR PROTEIN NARX-RELATED"/>
    <property type="match status" value="1"/>
</dbReference>
<dbReference type="Gene3D" id="3.30.565.10">
    <property type="entry name" value="Histidine kinase-like ATPase, C-terminal domain"/>
    <property type="match status" value="1"/>
</dbReference>
<dbReference type="InterPro" id="IPR000014">
    <property type="entry name" value="PAS"/>
</dbReference>
<dbReference type="GO" id="GO:0046983">
    <property type="term" value="F:protein dimerization activity"/>
    <property type="evidence" value="ECO:0007669"/>
    <property type="project" value="InterPro"/>
</dbReference>
<dbReference type="Pfam" id="PF00072">
    <property type="entry name" value="Response_reg"/>
    <property type="match status" value="1"/>
</dbReference>
<dbReference type="InterPro" id="IPR003594">
    <property type="entry name" value="HATPase_dom"/>
</dbReference>
<dbReference type="PROSITE" id="PS50109">
    <property type="entry name" value="HIS_KIN"/>
    <property type="match status" value="1"/>
</dbReference>
<evidence type="ECO:0000256" key="2">
    <source>
        <dbReference type="ARBA" id="ARBA00022475"/>
    </source>
</evidence>
<evidence type="ECO:0000256" key="5">
    <source>
        <dbReference type="ARBA" id="ARBA00022777"/>
    </source>
</evidence>
<evidence type="ECO:0000259" key="11">
    <source>
        <dbReference type="PROSITE" id="PS50110"/>
    </source>
</evidence>
<evidence type="ECO:0000256" key="8">
    <source>
        <dbReference type="ARBA" id="ARBA00023136"/>
    </source>
</evidence>
<name>E1YE96_9BACT</name>
<feature type="domain" description="PAS" evidence="12">
    <location>
        <begin position="138"/>
        <end position="188"/>
    </location>
</feature>
<evidence type="ECO:0000256" key="4">
    <source>
        <dbReference type="ARBA" id="ARBA00022692"/>
    </source>
</evidence>
<dbReference type="InterPro" id="IPR011712">
    <property type="entry name" value="Sig_transdc_His_kin_sub3_dim/P"/>
</dbReference>
<evidence type="ECO:0000259" key="10">
    <source>
        <dbReference type="PROSITE" id="PS50109"/>
    </source>
</evidence>
<gene>
    <name evidence="13" type="ORF">N47_B20010</name>
</gene>
<dbReference type="InterPro" id="IPR001789">
    <property type="entry name" value="Sig_transdc_resp-reg_receiver"/>
</dbReference>
<protein>
    <recommendedName>
        <fullName evidence="14">Histidine kinase</fullName>
    </recommendedName>
</protein>
<dbReference type="PROSITE" id="PS50112">
    <property type="entry name" value="PAS"/>
    <property type="match status" value="1"/>
</dbReference>
<evidence type="ECO:0000256" key="1">
    <source>
        <dbReference type="ARBA" id="ARBA00004651"/>
    </source>
</evidence>
<dbReference type="SMART" id="SM00387">
    <property type="entry name" value="HATPase_c"/>
    <property type="match status" value="1"/>
</dbReference>
<dbReference type="AlphaFoldDB" id="E1YE96"/>
<keyword evidence="8" id="KW-0472">Membrane</keyword>
<dbReference type="Gene3D" id="1.20.5.1930">
    <property type="match status" value="1"/>
</dbReference>
<reference evidence="13" key="1">
    <citation type="journal article" date="2011" name="Environ. Microbiol.">
        <title>Genomic insights into the metabolic potential of the polycyclic aromatic hydrocarbon degrading sulfate-reducing Deltaproteobacterium N47.</title>
        <authorList>
            <person name="Bergmann F."/>
            <person name="Selesi D."/>
            <person name="Weinmaier T."/>
            <person name="Tischler P."/>
            <person name="Rattei T."/>
            <person name="Meckenstock R.U."/>
        </authorList>
    </citation>
    <scope>NUCLEOTIDE SEQUENCE</scope>
</reference>
<dbReference type="InterPro" id="IPR035965">
    <property type="entry name" value="PAS-like_dom_sf"/>
</dbReference>
<evidence type="ECO:0008006" key="14">
    <source>
        <dbReference type="Google" id="ProtNLM"/>
    </source>
</evidence>
<evidence type="ECO:0000256" key="7">
    <source>
        <dbReference type="ARBA" id="ARBA00023012"/>
    </source>
</evidence>
<dbReference type="GO" id="GO:0005886">
    <property type="term" value="C:plasma membrane"/>
    <property type="evidence" value="ECO:0007669"/>
    <property type="project" value="UniProtKB-SubCell"/>
</dbReference>
<dbReference type="PROSITE" id="PS50110">
    <property type="entry name" value="RESPONSE_REGULATORY"/>
    <property type="match status" value="1"/>
</dbReference>
<dbReference type="CDD" id="cd16917">
    <property type="entry name" value="HATPase_UhpB-NarQ-NarX-like"/>
    <property type="match status" value="1"/>
</dbReference>
<evidence type="ECO:0000256" key="6">
    <source>
        <dbReference type="ARBA" id="ARBA00022989"/>
    </source>
</evidence>
<keyword evidence="2" id="KW-1003">Cell membrane</keyword>
<feature type="domain" description="Response regulatory" evidence="11">
    <location>
        <begin position="9"/>
        <end position="125"/>
    </location>
</feature>
<dbReference type="InterPro" id="IPR050482">
    <property type="entry name" value="Sensor_HK_TwoCompSys"/>
</dbReference>
<keyword evidence="6" id="KW-1133">Transmembrane helix</keyword>
<evidence type="ECO:0000313" key="13">
    <source>
        <dbReference type="EMBL" id="CBX28855.1"/>
    </source>
</evidence>
<dbReference type="SUPFAM" id="SSF55874">
    <property type="entry name" value="ATPase domain of HSP90 chaperone/DNA topoisomerase II/histidine kinase"/>
    <property type="match status" value="1"/>
</dbReference>
<keyword evidence="7" id="KW-0902">Two-component regulatory system</keyword>
<proteinExistence type="predicted"/>
<evidence type="ECO:0000259" key="12">
    <source>
        <dbReference type="PROSITE" id="PS50112"/>
    </source>
</evidence>
<dbReference type="Pfam" id="PF07730">
    <property type="entry name" value="HisKA_3"/>
    <property type="match status" value="1"/>
</dbReference>
<dbReference type="PANTHER" id="PTHR24421:SF37">
    <property type="entry name" value="SENSOR HISTIDINE KINASE NARS"/>
    <property type="match status" value="1"/>
</dbReference>
<accession>E1YE96</accession>
<dbReference type="Gene3D" id="3.40.50.2300">
    <property type="match status" value="1"/>
</dbReference>
<evidence type="ECO:0000256" key="9">
    <source>
        <dbReference type="PROSITE-ProRule" id="PRU00169"/>
    </source>
</evidence>
<dbReference type="EMBL" id="FR695870">
    <property type="protein sequence ID" value="CBX28855.1"/>
    <property type="molecule type" value="Genomic_DNA"/>
</dbReference>
<feature type="domain" description="Histidine kinase" evidence="10">
    <location>
        <begin position="393"/>
        <end position="486"/>
    </location>
</feature>